<keyword evidence="3" id="KW-1185">Reference proteome</keyword>
<evidence type="ECO:0000313" key="3">
    <source>
        <dbReference type="Proteomes" id="UP000070544"/>
    </source>
</evidence>
<reference evidence="2 3" key="1">
    <citation type="journal article" date="2015" name="Genome Biol. Evol.">
        <title>Phylogenomic analyses indicate that early fungi evolved digesting cell walls of algal ancestors of land plants.</title>
        <authorList>
            <person name="Chang Y."/>
            <person name="Wang S."/>
            <person name="Sekimoto S."/>
            <person name="Aerts A.L."/>
            <person name="Choi C."/>
            <person name="Clum A."/>
            <person name="LaButti K.M."/>
            <person name="Lindquist E.A."/>
            <person name="Yee Ngan C."/>
            <person name="Ohm R.A."/>
            <person name="Salamov A.A."/>
            <person name="Grigoriev I.V."/>
            <person name="Spatafora J.W."/>
            <person name="Berbee M.L."/>
        </authorList>
    </citation>
    <scope>NUCLEOTIDE SEQUENCE [LARGE SCALE GENOMIC DNA]</scope>
    <source>
        <strain evidence="2 3">JEL478</strain>
    </source>
</reference>
<keyword evidence="1" id="KW-0472">Membrane</keyword>
<organism evidence="2 3">
    <name type="scientific">Gonapodya prolifera (strain JEL478)</name>
    <name type="common">Monoblepharis prolifera</name>
    <dbReference type="NCBI Taxonomy" id="1344416"/>
    <lineage>
        <taxon>Eukaryota</taxon>
        <taxon>Fungi</taxon>
        <taxon>Fungi incertae sedis</taxon>
        <taxon>Chytridiomycota</taxon>
        <taxon>Chytridiomycota incertae sedis</taxon>
        <taxon>Monoblepharidomycetes</taxon>
        <taxon>Monoblepharidales</taxon>
        <taxon>Gonapodyaceae</taxon>
        <taxon>Gonapodya</taxon>
    </lineage>
</organism>
<keyword evidence="1" id="KW-0812">Transmembrane</keyword>
<name>A0A139AKC1_GONPJ</name>
<protein>
    <submittedName>
        <fullName evidence="2">Uncharacterized protein</fullName>
    </submittedName>
</protein>
<dbReference type="EMBL" id="KQ965749">
    <property type="protein sequence ID" value="KXS16953.1"/>
    <property type="molecule type" value="Genomic_DNA"/>
</dbReference>
<sequence length="155" mass="16566">MSPLGTSTLWCFQRSLWPTVLRNNSLAGPAGVVGCLATIRIFNAGVQNSLPGSDPPSSTLTTALYDAIALDLFLAFSVAFTSFLRLRALVMNGKTGHIVTARLKFATEVAVYAGGAFLSVSLDWRVCATQSASTYKVFDTKDTRARSALLVNEKA</sequence>
<feature type="transmembrane region" description="Helical" evidence="1">
    <location>
        <begin position="63"/>
        <end position="84"/>
    </location>
</feature>
<accession>A0A139AKC1</accession>
<evidence type="ECO:0000256" key="1">
    <source>
        <dbReference type="SAM" id="Phobius"/>
    </source>
</evidence>
<evidence type="ECO:0000313" key="2">
    <source>
        <dbReference type="EMBL" id="KXS16953.1"/>
    </source>
</evidence>
<gene>
    <name evidence="2" type="ORF">M427DRAFT_30783</name>
</gene>
<dbReference type="Proteomes" id="UP000070544">
    <property type="component" value="Unassembled WGS sequence"/>
</dbReference>
<dbReference type="AlphaFoldDB" id="A0A139AKC1"/>
<keyword evidence="1" id="KW-1133">Transmembrane helix</keyword>
<proteinExistence type="predicted"/>